<evidence type="ECO:0000256" key="5">
    <source>
        <dbReference type="ARBA" id="ARBA00022840"/>
    </source>
</evidence>
<dbReference type="NCBIfam" id="NF007485">
    <property type="entry name" value="PRK10078.1"/>
    <property type="match status" value="1"/>
</dbReference>
<dbReference type="GO" id="GO:0006015">
    <property type="term" value="P:5-phosphoribose 1-diphosphate biosynthetic process"/>
    <property type="evidence" value="ECO:0007669"/>
    <property type="project" value="UniProtKB-UniRule"/>
</dbReference>
<evidence type="ECO:0000256" key="3">
    <source>
        <dbReference type="ARBA" id="ARBA00022679"/>
    </source>
</evidence>
<dbReference type="HAMAP" id="MF_00836">
    <property type="entry name" value="PhnN"/>
    <property type="match status" value="1"/>
</dbReference>
<dbReference type="PANTHER" id="PTHR23117:SF8">
    <property type="entry name" value="RIBOSE 1,5-BISPHOSPHATE PHOSPHOKINASE PHNN"/>
    <property type="match status" value="1"/>
</dbReference>
<comment type="pathway">
    <text evidence="2 6">Metabolic intermediate biosynthesis; 5-phospho-alpha-D-ribose 1-diphosphate biosynthesis; 5-phospho-alpha-D-ribose 1-diphosphate from D-ribose 5-phosphate (route II): step 3/3.</text>
</comment>
<keyword evidence="5 6" id="KW-0067">ATP-binding</keyword>
<dbReference type="Proteomes" id="UP000063434">
    <property type="component" value="Unassembled WGS sequence"/>
</dbReference>
<dbReference type="AlphaFoldDB" id="A0A109KWW8"/>
<dbReference type="SMART" id="SM00072">
    <property type="entry name" value="GuKc"/>
    <property type="match status" value="1"/>
</dbReference>
<dbReference type="InterPro" id="IPR008145">
    <property type="entry name" value="GK/Ca_channel_bsu"/>
</dbReference>
<feature type="binding site" evidence="6">
    <location>
        <begin position="10"/>
        <end position="17"/>
    </location>
    <ligand>
        <name>ATP</name>
        <dbReference type="ChEBI" id="CHEBI:30616"/>
    </ligand>
</feature>
<dbReference type="InterPro" id="IPR027417">
    <property type="entry name" value="P-loop_NTPase"/>
</dbReference>
<reference evidence="8 9" key="1">
    <citation type="submission" date="2015-05" db="EMBL/GenBank/DDBJ databases">
        <title>A genomic and transcriptomic approach to investigate the blue pigment phenotype in Pseudomonas fluorescens.</title>
        <authorList>
            <person name="Andreani N.A."/>
            <person name="Cardazzo B."/>
        </authorList>
    </citation>
    <scope>NUCLEOTIDE SEQUENCE [LARGE SCALE GENOMIC DNA]</scope>
    <source>
        <strain evidence="8 9">Ps_40</strain>
    </source>
</reference>
<evidence type="ECO:0000256" key="2">
    <source>
        <dbReference type="ARBA" id="ARBA00005069"/>
    </source>
</evidence>
<dbReference type="RefSeq" id="WP_056788595.1">
    <property type="nucleotide sequence ID" value="NZ_LCYC01000031.1"/>
</dbReference>
<dbReference type="PANTHER" id="PTHR23117">
    <property type="entry name" value="GUANYLATE KINASE-RELATED"/>
    <property type="match status" value="1"/>
</dbReference>
<dbReference type="PATRIC" id="fig|294.195.peg.2337"/>
<evidence type="ECO:0000256" key="1">
    <source>
        <dbReference type="ARBA" id="ARBA00000373"/>
    </source>
</evidence>
<protein>
    <recommendedName>
        <fullName evidence="6">Ribose 1,5-bisphosphate phosphokinase PhnN</fullName>
        <ecNumber evidence="6">2.7.4.23</ecNumber>
    </recommendedName>
    <alternativeName>
        <fullName evidence="6">Ribose 1,5-bisphosphokinase</fullName>
    </alternativeName>
</protein>
<dbReference type="GO" id="GO:0005829">
    <property type="term" value="C:cytosol"/>
    <property type="evidence" value="ECO:0007669"/>
    <property type="project" value="TreeGrafter"/>
</dbReference>
<dbReference type="NCBIfam" id="TIGR02322">
    <property type="entry name" value="phosphon_PhnN"/>
    <property type="match status" value="1"/>
</dbReference>
<dbReference type="EMBL" id="LCYC01000031">
    <property type="protein sequence ID" value="KWV76815.1"/>
    <property type="molecule type" value="Genomic_DNA"/>
</dbReference>
<proteinExistence type="inferred from homology"/>
<evidence type="ECO:0000256" key="4">
    <source>
        <dbReference type="ARBA" id="ARBA00022741"/>
    </source>
</evidence>
<comment type="similarity">
    <text evidence="6">Belongs to the ribose 1,5-bisphosphokinase family.</text>
</comment>
<evidence type="ECO:0000256" key="6">
    <source>
        <dbReference type="HAMAP-Rule" id="MF_00836"/>
    </source>
</evidence>
<dbReference type="Gene3D" id="3.40.50.300">
    <property type="entry name" value="P-loop containing nucleotide triphosphate hydrolases"/>
    <property type="match status" value="1"/>
</dbReference>
<dbReference type="UniPathway" id="UPA00087">
    <property type="reaction ID" value="UER00175"/>
</dbReference>
<dbReference type="GO" id="GO:0019634">
    <property type="term" value="P:organic phosphonate metabolic process"/>
    <property type="evidence" value="ECO:0007669"/>
    <property type="project" value="UniProtKB-UniRule"/>
</dbReference>
<comment type="catalytic activity">
    <reaction evidence="1 6">
        <text>alpha-D-ribose 1,5-bisphosphate + ATP = 5-phospho-alpha-D-ribose 1-diphosphate + ADP</text>
        <dbReference type="Rhea" id="RHEA:20109"/>
        <dbReference type="ChEBI" id="CHEBI:30616"/>
        <dbReference type="ChEBI" id="CHEBI:58017"/>
        <dbReference type="ChEBI" id="CHEBI:68688"/>
        <dbReference type="ChEBI" id="CHEBI:456216"/>
        <dbReference type="EC" id="2.7.4.23"/>
    </reaction>
</comment>
<accession>A0A109KWW8</accession>
<gene>
    <name evidence="6 8" type="primary">phnN</name>
    <name evidence="8" type="ORF">PFL603g_02192</name>
</gene>
<dbReference type="EC" id="2.7.4.23" evidence="6"/>
<evidence type="ECO:0000259" key="7">
    <source>
        <dbReference type="SMART" id="SM00072"/>
    </source>
</evidence>
<sequence>MAGRLIYLIGPSGSGKDSLLDAARPRLVERGCRMVRRVITRSAEAVGEAAQGVSPEQFAAMEAEGAFALSWQANGLSYGIPKEIDEWLAAGDDVLVNGSRAHLAQTRERYPTLLVLLLTVDQAVLRQRLIARGRESLVDIEERLARNARFTAELIAGHGAGLFVLDNSGPLAHTVERLLCCLDHGHSVCT</sequence>
<evidence type="ECO:0000313" key="8">
    <source>
        <dbReference type="EMBL" id="KWV76815.1"/>
    </source>
</evidence>
<feature type="domain" description="Guanylate kinase/L-type calcium channel beta subunit" evidence="7">
    <location>
        <begin position="2"/>
        <end position="186"/>
    </location>
</feature>
<evidence type="ECO:0000313" key="9">
    <source>
        <dbReference type="Proteomes" id="UP000063434"/>
    </source>
</evidence>
<keyword evidence="8" id="KW-0418">Kinase</keyword>
<name>A0A109KWW8_PSEFL</name>
<dbReference type="SUPFAM" id="SSF52540">
    <property type="entry name" value="P-loop containing nucleoside triphosphate hydrolases"/>
    <property type="match status" value="1"/>
</dbReference>
<keyword evidence="4 6" id="KW-0547">Nucleotide-binding</keyword>
<dbReference type="GO" id="GO:0005524">
    <property type="term" value="F:ATP binding"/>
    <property type="evidence" value="ECO:0007669"/>
    <property type="project" value="UniProtKB-KW"/>
</dbReference>
<keyword evidence="3 6" id="KW-0808">Transferase</keyword>
<dbReference type="InterPro" id="IPR012699">
    <property type="entry name" value="PhnN"/>
</dbReference>
<comment type="function">
    <text evidence="6">Catalyzes the phosphorylation of ribose 1,5-bisphosphate to 5-phospho-D-ribosyl alpha-1-diphosphate (PRPP).</text>
</comment>
<comment type="caution">
    <text evidence="8">The sequence shown here is derived from an EMBL/GenBank/DDBJ whole genome shotgun (WGS) entry which is preliminary data.</text>
</comment>
<dbReference type="GO" id="GO:0033863">
    <property type="term" value="F:ribose 1,5-bisphosphate phosphokinase activity"/>
    <property type="evidence" value="ECO:0007669"/>
    <property type="project" value="UniProtKB-UniRule"/>
</dbReference>
<organism evidence="8 9">
    <name type="scientific">Pseudomonas fluorescens</name>
    <dbReference type="NCBI Taxonomy" id="294"/>
    <lineage>
        <taxon>Bacteria</taxon>
        <taxon>Pseudomonadati</taxon>
        <taxon>Pseudomonadota</taxon>
        <taxon>Gammaproteobacteria</taxon>
        <taxon>Pseudomonadales</taxon>
        <taxon>Pseudomonadaceae</taxon>
        <taxon>Pseudomonas</taxon>
    </lineage>
</organism>